<protein>
    <submittedName>
        <fullName evidence="2">Uncharacterized protein</fullName>
    </submittedName>
</protein>
<keyword evidence="3" id="KW-1185">Reference proteome</keyword>
<accession>A0A1Y2H7T5</accession>
<organism evidence="2 3">
    <name type="scientific">Catenaria anguillulae PL171</name>
    <dbReference type="NCBI Taxonomy" id="765915"/>
    <lineage>
        <taxon>Eukaryota</taxon>
        <taxon>Fungi</taxon>
        <taxon>Fungi incertae sedis</taxon>
        <taxon>Blastocladiomycota</taxon>
        <taxon>Blastocladiomycetes</taxon>
        <taxon>Blastocladiales</taxon>
        <taxon>Catenariaceae</taxon>
        <taxon>Catenaria</taxon>
    </lineage>
</organism>
<evidence type="ECO:0000313" key="3">
    <source>
        <dbReference type="Proteomes" id="UP000193411"/>
    </source>
</evidence>
<dbReference type="EMBL" id="MCFL01000107">
    <property type="protein sequence ID" value="ORZ30054.1"/>
    <property type="molecule type" value="Genomic_DNA"/>
</dbReference>
<sequence length="173" mass="18679">MHIRPVSFSGQPANLPGGLHFPPNSLQSFESAHPHSNSRDSFPVYVVPVTSSIPIDPSLAYTEHPTWIASVQYANTLPLSPSHRHSYAGGSFHPPHPLPEVMTSIPEQDRVLPPVPSMPEITTPESRPLPKSLGGDASVRQRQRAEERSPTSAQVSTGGQLPHSSSTFTLADL</sequence>
<feature type="compositionally biased region" description="Polar residues" evidence="1">
    <location>
        <begin position="150"/>
        <end position="173"/>
    </location>
</feature>
<proteinExistence type="predicted"/>
<name>A0A1Y2H7T5_9FUNG</name>
<dbReference type="AlphaFoldDB" id="A0A1Y2H7T5"/>
<gene>
    <name evidence="2" type="ORF">BCR44DRAFT_1446555</name>
</gene>
<feature type="region of interest" description="Disordered" evidence="1">
    <location>
        <begin position="109"/>
        <end position="173"/>
    </location>
</feature>
<dbReference type="Proteomes" id="UP000193411">
    <property type="component" value="Unassembled WGS sequence"/>
</dbReference>
<comment type="caution">
    <text evidence="2">The sequence shown here is derived from an EMBL/GenBank/DDBJ whole genome shotgun (WGS) entry which is preliminary data.</text>
</comment>
<feature type="region of interest" description="Disordered" evidence="1">
    <location>
        <begin position="1"/>
        <end position="34"/>
    </location>
</feature>
<evidence type="ECO:0000256" key="1">
    <source>
        <dbReference type="SAM" id="MobiDB-lite"/>
    </source>
</evidence>
<evidence type="ECO:0000313" key="2">
    <source>
        <dbReference type="EMBL" id="ORZ30054.1"/>
    </source>
</evidence>
<reference evidence="2 3" key="1">
    <citation type="submission" date="2016-07" db="EMBL/GenBank/DDBJ databases">
        <title>Pervasive Adenine N6-methylation of Active Genes in Fungi.</title>
        <authorList>
            <consortium name="DOE Joint Genome Institute"/>
            <person name="Mondo S.J."/>
            <person name="Dannebaum R.O."/>
            <person name="Kuo R.C."/>
            <person name="Labutti K."/>
            <person name="Haridas S."/>
            <person name="Kuo A."/>
            <person name="Salamov A."/>
            <person name="Ahrendt S.R."/>
            <person name="Lipzen A."/>
            <person name="Sullivan W."/>
            <person name="Andreopoulos W.B."/>
            <person name="Clum A."/>
            <person name="Lindquist E."/>
            <person name="Daum C."/>
            <person name="Ramamoorthy G.K."/>
            <person name="Gryganskyi A."/>
            <person name="Culley D."/>
            <person name="Magnuson J.K."/>
            <person name="James T.Y."/>
            <person name="O'Malley M.A."/>
            <person name="Stajich J.E."/>
            <person name="Spatafora J.W."/>
            <person name="Visel A."/>
            <person name="Grigoriev I.V."/>
        </authorList>
    </citation>
    <scope>NUCLEOTIDE SEQUENCE [LARGE SCALE GENOMIC DNA]</scope>
    <source>
        <strain evidence="2 3">PL171</strain>
    </source>
</reference>